<dbReference type="Gene3D" id="3.40.395.10">
    <property type="entry name" value="Adenoviral Proteinase, Chain A"/>
    <property type="match status" value="1"/>
</dbReference>
<organism evidence="6 7">
    <name type="scientific">Cucumis melo var. makuwa</name>
    <name type="common">Oriental melon</name>
    <dbReference type="NCBI Taxonomy" id="1194695"/>
    <lineage>
        <taxon>Eukaryota</taxon>
        <taxon>Viridiplantae</taxon>
        <taxon>Streptophyta</taxon>
        <taxon>Embryophyta</taxon>
        <taxon>Tracheophyta</taxon>
        <taxon>Spermatophyta</taxon>
        <taxon>Magnoliopsida</taxon>
        <taxon>eudicotyledons</taxon>
        <taxon>Gunneridae</taxon>
        <taxon>Pentapetalae</taxon>
        <taxon>rosids</taxon>
        <taxon>fabids</taxon>
        <taxon>Cucurbitales</taxon>
        <taxon>Cucurbitaceae</taxon>
        <taxon>Benincaseae</taxon>
        <taxon>Cucumis</taxon>
    </lineage>
</organism>
<feature type="region of interest" description="Disordered" evidence="4">
    <location>
        <begin position="1"/>
        <end position="33"/>
    </location>
</feature>
<feature type="domain" description="Ubiquitin-like protease family profile" evidence="5">
    <location>
        <begin position="186"/>
        <end position="223"/>
    </location>
</feature>
<keyword evidence="2" id="KW-0645">Protease</keyword>
<dbReference type="GO" id="GO:0008234">
    <property type="term" value="F:cysteine-type peptidase activity"/>
    <property type="evidence" value="ECO:0007669"/>
    <property type="project" value="InterPro"/>
</dbReference>
<evidence type="ECO:0000313" key="7">
    <source>
        <dbReference type="Proteomes" id="UP000321393"/>
    </source>
</evidence>
<evidence type="ECO:0000256" key="1">
    <source>
        <dbReference type="ARBA" id="ARBA00005234"/>
    </source>
</evidence>
<dbReference type="GO" id="GO:0006508">
    <property type="term" value="P:proteolysis"/>
    <property type="evidence" value="ECO:0007669"/>
    <property type="project" value="UniProtKB-KW"/>
</dbReference>
<keyword evidence="3" id="KW-0378">Hydrolase</keyword>
<accession>A0A5A7UUV2</accession>
<name>A0A5A7UUV2_CUCMM</name>
<dbReference type="InterPro" id="IPR003653">
    <property type="entry name" value="Peptidase_C48_C"/>
</dbReference>
<evidence type="ECO:0000256" key="4">
    <source>
        <dbReference type="SAM" id="MobiDB-lite"/>
    </source>
</evidence>
<dbReference type="SUPFAM" id="SSF54001">
    <property type="entry name" value="Cysteine proteinases"/>
    <property type="match status" value="1"/>
</dbReference>
<evidence type="ECO:0000259" key="5">
    <source>
        <dbReference type="Pfam" id="PF02902"/>
    </source>
</evidence>
<dbReference type="Pfam" id="PF02902">
    <property type="entry name" value="Peptidase_C48"/>
    <property type="match status" value="1"/>
</dbReference>
<proteinExistence type="inferred from homology"/>
<evidence type="ECO:0000256" key="3">
    <source>
        <dbReference type="ARBA" id="ARBA00022801"/>
    </source>
</evidence>
<comment type="caution">
    <text evidence="6">The sequence shown here is derived from an EMBL/GenBank/DDBJ whole genome shotgun (WGS) entry which is preliminary data.</text>
</comment>
<feature type="compositionally biased region" description="Acidic residues" evidence="4">
    <location>
        <begin position="8"/>
        <end position="17"/>
    </location>
</feature>
<sequence length="234" mass="26785">MTIQDGEVVTEGEESEHEEGKEEIVEVGEGSDGSFEESIVRDVLVTRRALSAQVKEDLVEEQRQTLFHIRCHVNRKEITKQHTPIKRRKLNKANEDDVVTKKPVEVQKKDEGATPKPNEVEKEDFGINKEPALNERLFDGRVLTLDNEEVEWSITIAYSYMAKKDLIYYFNSAIGVILDKVGWAGVDYVIVCKNIREHWMAIAADMRNCKIFVFDSMPNYVKKELVDEALAILA</sequence>
<feature type="region of interest" description="Disordered" evidence="4">
    <location>
        <begin position="101"/>
        <end position="121"/>
    </location>
</feature>
<dbReference type="AlphaFoldDB" id="A0A5A7UUV2"/>
<evidence type="ECO:0000313" key="6">
    <source>
        <dbReference type="EMBL" id="KAA0058988.1"/>
    </source>
</evidence>
<dbReference type="Proteomes" id="UP000321393">
    <property type="component" value="Unassembled WGS sequence"/>
</dbReference>
<dbReference type="EMBL" id="SSTE01006607">
    <property type="protein sequence ID" value="KAA0058988.1"/>
    <property type="molecule type" value="Genomic_DNA"/>
</dbReference>
<protein>
    <submittedName>
        <fullName evidence="6">Ulp1-like peptidase</fullName>
    </submittedName>
</protein>
<gene>
    <name evidence="6" type="ORF">E6C27_scaffold233G00020</name>
</gene>
<dbReference type="InterPro" id="IPR038765">
    <property type="entry name" value="Papain-like_cys_pep_sf"/>
</dbReference>
<evidence type="ECO:0000256" key="2">
    <source>
        <dbReference type="ARBA" id="ARBA00022670"/>
    </source>
</evidence>
<reference evidence="6 7" key="1">
    <citation type="submission" date="2019-08" db="EMBL/GenBank/DDBJ databases">
        <title>Draft genome sequences of two oriental melons (Cucumis melo L. var makuwa).</title>
        <authorList>
            <person name="Kwon S.-Y."/>
        </authorList>
    </citation>
    <scope>NUCLEOTIDE SEQUENCE [LARGE SCALE GENOMIC DNA]</scope>
    <source>
        <strain evidence="7">cv. SW 3</strain>
        <tissue evidence="6">Leaf</tissue>
    </source>
</reference>
<comment type="similarity">
    <text evidence="1">Belongs to the peptidase C48 family.</text>
</comment>